<dbReference type="Proteomes" id="UP001357485">
    <property type="component" value="Unassembled WGS sequence"/>
</dbReference>
<keyword evidence="2" id="KW-0547">Nucleotide-binding</keyword>
<feature type="non-terminal residue" evidence="2">
    <location>
        <position position="1"/>
    </location>
</feature>
<keyword evidence="3" id="KW-1185">Reference proteome</keyword>
<proteinExistence type="predicted"/>
<evidence type="ECO:0000256" key="1">
    <source>
        <dbReference type="SAM" id="MobiDB-lite"/>
    </source>
</evidence>
<keyword evidence="2" id="KW-0067">ATP-binding</keyword>
<feature type="compositionally biased region" description="Acidic residues" evidence="1">
    <location>
        <begin position="115"/>
        <end position="125"/>
    </location>
</feature>
<dbReference type="GO" id="GO:0004386">
    <property type="term" value="F:helicase activity"/>
    <property type="evidence" value="ECO:0007669"/>
    <property type="project" value="UniProtKB-KW"/>
</dbReference>
<name>A0ABR0JDN3_9PEZI</name>
<reference evidence="2 3" key="1">
    <citation type="submission" date="2023-08" db="EMBL/GenBank/DDBJ databases">
        <title>Black Yeasts Isolated from many extreme environments.</title>
        <authorList>
            <person name="Coleine C."/>
            <person name="Stajich J.E."/>
            <person name="Selbmann L."/>
        </authorList>
    </citation>
    <scope>NUCLEOTIDE SEQUENCE [LARGE SCALE GENOMIC DNA]</scope>
    <source>
        <strain evidence="2 3">CCFEE 536</strain>
    </source>
</reference>
<feature type="non-terminal residue" evidence="2">
    <location>
        <position position="164"/>
    </location>
</feature>
<comment type="caution">
    <text evidence="2">The sequence shown here is derived from an EMBL/GenBank/DDBJ whole genome shotgun (WGS) entry which is preliminary data.</text>
</comment>
<organism evidence="2 3">
    <name type="scientific">Cryomyces antarcticus</name>
    <dbReference type="NCBI Taxonomy" id="329879"/>
    <lineage>
        <taxon>Eukaryota</taxon>
        <taxon>Fungi</taxon>
        <taxon>Dikarya</taxon>
        <taxon>Ascomycota</taxon>
        <taxon>Pezizomycotina</taxon>
        <taxon>Dothideomycetes</taxon>
        <taxon>Dothideomycetes incertae sedis</taxon>
        <taxon>Cryomyces</taxon>
    </lineage>
</organism>
<accession>A0ABR0JDN3</accession>
<sequence>RVRTNDTIYLQLRCYLLKKAFEAGSFIKPEDNNRQTGIFEAKESQDERLLRLRQVALVRLFDEINLHPSTVNETTARHKRQGLLQAADVAEQYEQKDTSKTASPPEATDSSVPADEPEEGQELEQDQLDTLYKKAQSFDFNTPEAQPAETFVMELRKYQKQALH</sequence>
<protein>
    <submittedName>
        <fullName evidence="2">DNA helicase rad5</fullName>
    </submittedName>
</protein>
<keyword evidence="2" id="KW-0347">Helicase</keyword>
<evidence type="ECO:0000313" key="2">
    <source>
        <dbReference type="EMBL" id="KAK5062037.1"/>
    </source>
</evidence>
<evidence type="ECO:0000313" key="3">
    <source>
        <dbReference type="Proteomes" id="UP001357485"/>
    </source>
</evidence>
<feature type="region of interest" description="Disordered" evidence="1">
    <location>
        <begin position="68"/>
        <end position="125"/>
    </location>
</feature>
<keyword evidence="2" id="KW-0378">Hydrolase</keyword>
<dbReference type="EMBL" id="JAVRRA010027520">
    <property type="protein sequence ID" value="KAK5062037.1"/>
    <property type="molecule type" value="Genomic_DNA"/>
</dbReference>
<gene>
    <name evidence="2" type="primary">RAD5_4</name>
    <name evidence="2" type="ORF">LTR16_010315</name>
</gene>